<accession>A0A1R3J3J0</accession>
<dbReference type="Gramene" id="OMO89403">
    <property type="protein sequence ID" value="OMO89403"/>
    <property type="gene ID" value="CCACVL1_07862"/>
</dbReference>
<dbReference type="AlphaFoldDB" id="A0A1R3J3J0"/>
<organism evidence="1 2">
    <name type="scientific">Corchorus capsularis</name>
    <name type="common">Jute</name>
    <dbReference type="NCBI Taxonomy" id="210143"/>
    <lineage>
        <taxon>Eukaryota</taxon>
        <taxon>Viridiplantae</taxon>
        <taxon>Streptophyta</taxon>
        <taxon>Embryophyta</taxon>
        <taxon>Tracheophyta</taxon>
        <taxon>Spermatophyta</taxon>
        <taxon>Magnoliopsida</taxon>
        <taxon>eudicotyledons</taxon>
        <taxon>Gunneridae</taxon>
        <taxon>Pentapetalae</taxon>
        <taxon>rosids</taxon>
        <taxon>malvids</taxon>
        <taxon>Malvales</taxon>
        <taxon>Malvaceae</taxon>
        <taxon>Grewioideae</taxon>
        <taxon>Apeibeae</taxon>
        <taxon>Corchorus</taxon>
    </lineage>
</organism>
<keyword evidence="2" id="KW-1185">Reference proteome</keyword>
<evidence type="ECO:0000313" key="2">
    <source>
        <dbReference type="Proteomes" id="UP000188268"/>
    </source>
</evidence>
<comment type="caution">
    <text evidence="1">The sequence shown here is derived from an EMBL/GenBank/DDBJ whole genome shotgun (WGS) entry which is preliminary data.</text>
</comment>
<dbReference type="EMBL" id="AWWV01008712">
    <property type="protein sequence ID" value="OMO89403.1"/>
    <property type="molecule type" value="Genomic_DNA"/>
</dbReference>
<sequence>MAQQQKRNIPAMVETFSIVHSKQNGASIFS</sequence>
<proteinExistence type="predicted"/>
<name>A0A1R3J3J0_COCAP</name>
<reference evidence="1 2" key="1">
    <citation type="submission" date="2013-09" db="EMBL/GenBank/DDBJ databases">
        <title>Corchorus capsularis genome sequencing.</title>
        <authorList>
            <person name="Alam M."/>
            <person name="Haque M.S."/>
            <person name="Islam M.S."/>
            <person name="Emdad E.M."/>
            <person name="Islam M.M."/>
            <person name="Ahmed B."/>
            <person name="Halim A."/>
            <person name="Hossen Q.M.M."/>
            <person name="Hossain M.Z."/>
            <person name="Ahmed R."/>
            <person name="Khan M.M."/>
            <person name="Islam R."/>
            <person name="Rashid M.M."/>
            <person name="Khan S.A."/>
            <person name="Rahman M.S."/>
            <person name="Alam M."/>
        </authorList>
    </citation>
    <scope>NUCLEOTIDE SEQUENCE [LARGE SCALE GENOMIC DNA]</scope>
    <source>
        <strain evidence="2">cv. CVL-1</strain>
        <tissue evidence="1">Whole seedling</tissue>
    </source>
</reference>
<protein>
    <submittedName>
        <fullName evidence="1">Uncharacterized protein</fullName>
    </submittedName>
</protein>
<evidence type="ECO:0000313" key="1">
    <source>
        <dbReference type="EMBL" id="OMO89403.1"/>
    </source>
</evidence>
<gene>
    <name evidence="1" type="ORF">CCACVL1_07862</name>
</gene>
<dbReference type="Proteomes" id="UP000188268">
    <property type="component" value="Unassembled WGS sequence"/>
</dbReference>